<keyword evidence="5 14" id="KW-0444">Lipid biosynthesis</keyword>
<comment type="pathway">
    <text evidence="1 14">Lipid metabolism; fatty acid biosynthesis.</text>
</comment>
<comment type="function">
    <text evidence="11 14">Involved in the type II fatty acid elongation cycle. Catalyzes the elongation of a wide range of acyl-ACP by the addition of two carbons from malonyl-ACP to an acyl acceptor. Can efficiently catalyze the conversion of palmitoleoyl-ACP (cis-hexadec-9-enoyl-ACP) to cis-vaccenoyl-ACP (cis-octadec-11-enoyl-ACP), an essential step in the thermal regulation of fatty acid composition.</text>
</comment>
<dbReference type="SMART" id="SM00825">
    <property type="entry name" value="PKS_KS"/>
    <property type="match status" value="1"/>
</dbReference>
<feature type="domain" description="Ketosynthase family 3 (KS3)" evidence="17">
    <location>
        <begin position="2"/>
        <end position="409"/>
    </location>
</feature>
<dbReference type="GO" id="GO:0005829">
    <property type="term" value="C:cytosol"/>
    <property type="evidence" value="ECO:0007669"/>
    <property type="project" value="TreeGrafter"/>
</dbReference>
<dbReference type="FunFam" id="3.40.47.10:FF:000009">
    <property type="entry name" value="3-oxoacyl-[acyl-carrier-protein] synthase 2"/>
    <property type="match status" value="1"/>
</dbReference>
<dbReference type="InterPro" id="IPR016039">
    <property type="entry name" value="Thiolase-like"/>
</dbReference>
<dbReference type="KEGG" id="cint:HZF06_09285"/>
<keyword evidence="7" id="KW-0276">Fatty acid metabolism</keyword>
<name>A0A7D7A680_9CLOT</name>
<dbReference type="PROSITE" id="PS52004">
    <property type="entry name" value="KS3_2"/>
    <property type="match status" value="1"/>
</dbReference>
<dbReference type="SUPFAM" id="SSF53901">
    <property type="entry name" value="Thiolase-like"/>
    <property type="match status" value="1"/>
</dbReference>
<evidence type="ECO:0000256" key="7">
    <source>
        <dbReference type="ARBA" id="ARBA00022832"/>
    </source>
</evidence>
<protein>
    <recommendedName>
        <fullName evidence="4 14">3-oxoacyl-[acyl-carrier-protein] synthase 2</fullName>
        <ecNumber evidence="3 14">2.3.1.179</ecNumber>
    </recommendedName>
</protein>
<dbReference type="CDD" id="cd00834">
    <property type="entry name" value="KAS_I_II"/>
    <property type="match status" value="1"/>
</dbReference>
<dbReference type="InterPro" id="IPR014031">
    <property type="entry name" value="Ketoacyl_synth_C"/>
</dbReference>
<dbReference type="NCBIfam" id="NF005589">
    <property type="entry name" value="PRK07314.1"/>
    <property type="match status" value="1"/>
</dbReference>
<comment type="catalytic activity">
    <reaction evidence="13 14">
        <text>a fatty acyl-[ACP] + malonyl-[ACP] + H(+) = a 3-oxoacyl-[ACP] + holo-[ACP] + CO2</text>
        <dbReference type="Rhea" id="RHEA:22836"/>
        <dbReference type="Rhea" id="RHEA-COMP:9623"/>
        <dbReference type="Rhea" id="RHEA-COMP:9685"/>
        <dbReference type="Rhea" id="RHEA-COMP:9916"/>
        <dbReference type="Rhea" id="RHEA-COMP:14125"/>
        <dbReference type="ChEBI" id="CHEBI:15378"/>
        <dbReference type="ChEBI" id="CHEBI:16526"/>
        <dbReference type="ChEBI" id="CHEBI:64479"/>
        <dbReference type="ChEBI" id="CHEBI:78449"/>
        <dbReference type="ChEBI" id="CHEBI:78776"/>
        <dbReference type="ChEBI" id="CHEBI:138651"/>
    </reaction>
</comment>
<evidence type="ECO:0000256" key="15">
    <source>
        <dbReference type="PIRSR" id="PIRSR000447-1"/>
    </source>
</evidence>
<evidence type="ECO:0000256" key="16">
    <source>
        <dbReference type="RuleBase" id="RU003694"/>
    </source>
</evidence>
<sequence>MENRVVITGMGAVTPIGNNVNDFWNNCKNGVNGVDFIKAFDTTEFEVKIAAEVKDFTTDGVIDKKEARRMDRFSQFALVASDEAIKDADLDLEKVDRDRLGVIIGSGIGGYNTMETEFFKLFEKGPKRVSPLYIPMAISNIAAGNVAIKYGAQGICTSVVTACASGTNSIGEAYRNIKHGYSDIIIAGGTEAPITKSGVSGFTNMKALNSLNDVNRASIPFDKDRSGFVIGEGAGILIIESLEHAQKRGAKIYGEIVGYGSNCDAYHITSPAPNGEGAKKAMKLAIDEAGIKPEDIGYINAHGTSTPYNDKFETLAIKNLFGEKAYDVAVSSTKSMTGHLLGAAGAVEAIVCLKTIEEGFIPPTIGYKEKDEECDLDYVPNVGKEKNVEYTLSNSLGFGGHNATLVIKKWS</sequence>
<evidence type="ECO:0000256" key="11">
    <source>
        <dbReference type="ARBA" id="ARBA00024006"/>
    </source>
</evidence>
<evidence type="ECO:0000313" key="18">
    <source>
        <dbReference type="EMBL" id="QLY81758.1"/>
    </source>
</evidence>
<evidence type="ECO:0000313" key="19">
    <source>
        <dbReference type="Proteomes" id="UP000512286"/>
    </source>
</evidence>
<accession>A0A7D7A680</accession>
<comment type="similarity">
    <text evidence="2 14 16">Belongs to the thiolase-like superfamily. Beta-ketoacyl-ACP synthases family.</text>
</comment>
<proteinExistence type="inferred from homology"/>
<keyword evidence="8" id="KW-0443">Lipid metabolism</keyword>
<reference evidence="18 19" key="1">
    <citation type="submission" date="2020-07" db="EMBL/GenBank/DDBJ databases">
        <title>Electron transfer.</title>
        <authorList>
            <person name="Huang L."/>
            <person name="Liu X."/>
            <person name="Zhou S."/>
        </authorList>
    </citation>
    <scope>NUCLEOTIDE SEQUENCE [LARGE SCALE GENOMIC DNA]</scope>
    <source>
        <strain evidence="18 19">Lx1</strain>
    </source>
</reference>
<dbReference type="NCBIfam" id="TIGR03150">
    <property type="entry name" value="fabF"/>
    <property type="match status" value="1"/>
</dbReference>
<dbReference type="PROSITE" id="PS00606">
    <property type="entry name" value="KS3_1"/>
    <property type="match status" value="1"/>
</dbReference>
<dbReference type="PIRSF" id="PIRSF000447">
    <property type="entry name" value="KAS_II"/>
    <property type="match status" value="1"/>
</dbReference>
<evidence type="ECO:0000256" key="8">
    <source>
        <dbReference type="ARBA" id="ARBA00023098"/>
    </source>
</evidence>
<keyword evidence="6 14" id="KW-0808">Transferase</keyword>
<evidence type="ECO:0000256" key="13">
    <source>
        <dbReference type="ARBA" id="ARBA00047659"/>
    </source>
</evidence>
<evidence type="ECO:0000256" key="14">
    <source>
        <dbReference type="PIRNR" id="PIRNR000447"/>
    </source>
</evidence>
<keyword evidence="10 14" id="KW-0012">Acyltransferase</keyword>
<dbReference type="Gene3D" id="3.40.47.10">
    <property type="match status" value="1"/>
</dbReference>
<gene>
    <name evidence="18" type="primary">fabF</name>
    <name evidence="18" type="ORF">HZF06_09285</name>
</gene>
<dbReference type="InterPro" id="IPR017568">
    <property type="entry name" value="3-oxoacyl-ACP_synth-2"/>
</dbReference>
<dbReference type="Pfam" id="PF02801">
    <property type="entry name" value="Ketoacyl-synt_C"/>
    <property type="match status" value="1"/>
</dbReference>
<dbReference type="Proteomes" id="UP000512286">
    <property type="component" value="Chromosome"/>
</dbReference>
<dbReference type="AlphaFoldDB" id="A0A7D7A680"/>
<evidence type="ECO:0000256" key="5">
    <source>
        <dbReference type="ARBA" id="ARBA00022516"/>
    </source>
</evidence>
<evidence type="ECO:0000256" key="9">
    <source>
        <dbReference type="ARBA" id="ARBA00023160"/>
    </source>
</evidence>
<dbReference type="EC" id="2.3.1.179" evidence="3 14"/>
<dbReference type="InterPro" id="IPR018201">
    <property type="entry name" value="Ketoacyl_synth_AS"/>
</dbReference>
<dbReference type="PANTHER" id="PTHR11712:SF336">
    <property type="entry name" value="3-OXOACYL-[ACYL-CARRIER-PROTEIN] SYNTHASE, MITOCHONDRIAL"/>
    <property type="match status" value="1"/>
</dbReference>
<evidence type="ECO:0000259" key="17">
    <source>
        <dbReference type="PROSITE" id="PS52004"/>
    </source>
</evidence>
<dbReference type="PANTHER" id="PTHR11712">
    <property type="entry name" value="POLYKETIDE SYNTHASE-RELATED"/>
    <property type="match status" value="1"/>
</dbReference>
<evidence type="ECO:0000256" key="12">
    <source>
        <dbReference type="ARBA" id="ARBA00047318"/>
    </source>
</evidence>
<dbReference type="RefSeq" id="WP_181603284.1">
    <property type="nucleotide sequence ID" value="NZ_CP059378.1"/>
</dbReference>
<evidence type="ECO:0000256" key="10">
    <source>
        <dbReference type="ARBA" id="ARBA00023315"/>
    </source>
</evidence>
<dbReference type="Pfam" id="PF00109">
    <property type="entry name" value="ketoacyl-synt"/>
    <property type="match status" value="1"/>
</dbReference>
<dbReference type="InterPro" id="IPR020841">
    <property type="entry name" value="PKS_Beta-ketoAc_synthase_dom"/>
</dbReference>
<evidence type="ECO:0000256" key="2">
    <source>
        <dbReference type="ARBA" id="ARBA00008467"/>
    </source>
</evidence>
<evidence type="ECO:0000256" key="6">
    <source>
        <dbReference type="ARBA" id="ARBA00022679"/>
    </source>
</evidence>
<feature type="active site" description="For beta-ketoacyl synthase activity" evidence="15">
    <location>
        <position position="163"/>
    </location>
</feature>
<dbReference type="InterPro" id="IPR000794">
    <property type="entry name" value="Beta-ketoacyl_synthase"/>
</dbReference>
<dbReference type="InterPro" id="IPR014030">
    <property type="entry name" value="Ketoacyl_synth_N"/>
</dbReference>
<evidence type="ECO:0000256" key="4">
    <source>
        <dbReference type="ARBA" id="ARBA00014657"/>
    </source>
</evidence>
<dbReference type="GO" id="GO:0004315">
    <property type="term" value="F:3-oxoacyl-[acyl-carrier-protein] synthase activity"/>
    <property type="evidence" value="ECO:0007669"/>
    <property type="project" value="UniProtKB-UniRule"/>
</dbReference>
<organism evidence="18 19">
    <name type="scientific">Clostridium intestinale</name>
    <dbReference type="NCBI Taxonomy" id="36845"/>
    <lineage>
        <taxon>Bacteria</taxon>
        <taxon>Bacillati</taxon>
        <taxon>Bacillota</taxon>
        <taxon>Clostridia</taxon>
        <taxon>Eubacteriales</taxon>
        <taxon>Clostridiaceae</taxon>
        <taxon>Clostridium</taxon>
    </lineage>
</organism>
<dbReference type="UniPathway" id="UPA00094"/>
<keyword evidence="9 14" id="KW-0275">Fatty acid biosynthesis</keyword>
<evidence type="ECO:0000256" key="1">
    <source>
        <dbReference type="ARBA" id="ARBA00005194"/>
    </source>
</evidence>
<evidence type="ECO:0000256" key="3">
    <source>
        <dbReference type="ARBA" id="ARBA00012356"/>
    </source>
</evidence>
<dbReference type="EMBL" id="CP059378">
    <property type="protein sequence ID" value="QLY81758.1"/>
    <property type="molecule type" value="Genomic_DNA"/>
</dbReference>
<dbReference type="GO" id="GO:0006633">
    <property type="term" value="P:fatty acid biosynthetic process"/>
    <property type="evidence" value="ECO:0007669"/>
    <property type="project" value="UniProtKB-UniRule"/>
</dbReference>
<comment type="catalytic activity">
    <reaction evidence="12 14">
        <text>(9Z)-hexadecenoyl-[ACP] + malonyl-[ACP] + H(+) = 3-oxo-(11Z)-octadecenoyl-[ACP] + holo-[ACP] + CO2</text>
        <dbReference type="Rhea" id="RHEA:55040"/>
        <dbReference type="Rhea" id="RHEA-COMP:9623"/>
        <dbReference type="Rhea" id="RHEA-COMP:9685"/>
        <dbReference type="Rhea" id="RHEA-COMP:10800"/>
        <dbReference type="Rhea" id="RHEA-COMP:14074"/>
        <dbReference type="ChEBI" id="CHEBI:15378"/>
        <dbReference type="ChEBI" id="CHEBI:16526"/>
        <dbReference type="ChEBI" id="CHEBI:64479"/>
        <dbReference type="ChEBI" id="CHEBI:78449"/>
        <dbReference type="ChEBI" id="CHEBI:83989"/>
        <dbReference type="ChEBI" id="CHEBI:138538"/>
        <dbReference type="EC" id="2.3.1.179"/>
    </reaction>
</comment>